<sequence>MHHSYVIANTKRNLRPLRVHAKSLPSLHEPAEAMLQRPVLIRHQARASISSRHYEYKHIFPHAKKIAFSYKVLPTAMSPKKKKKKKTFQQSFQRMARKIS</sequence>
<reference evidence="2" key="1">
    <citation type="submission" date="2014-11" db="EMBL/GenBank/DDBJ databases">
        <authorList>
            <person name="Amaro Gonzalez C."/>
        </authorList>
    </citation>
    <scope>NUCLEOTIDE SEQUENCE</scope>
</reference>
<organism evidence="2">
    <name type="scientific">Anguilla anguilla</name>
    <name type="common">European freshwater eel</name>
    <name type="synonym">Muraena anguilla</name>
    <dbReference type="NCBI Taxonomy" id="7936"/>
    <lineage>
        <taxon>Eukaryota</taxon>
        <taxon>Metazoa</taxon>
        <taxon>Chordata</taxon>
        <taxon>Craniata</taxon>
        <taxon>Vertebrata</taxon>
        <taxon>Euteleostomi</taxon>
        <taxon>Actinopterygii</taxon>
        <taxon>Neopterygii</taxon>
        <taxon>Teleostei</taxon>
        <taxon>Anguilliformes</taxon>
        <taxon>Anguillidae</taxon>
        <taxon>Anguilla</taxon>
    </lineage>
</organism>
<reference evidence="2" key="2">
    <citation type="journal article" date="2015" name="Fish Shellfish Immunol.">
        <title>Early steps in the European eel (Anguilla anguilla)-Vibrio vulnificus interaction in the gills: Role of the RtxA13 toxin.</title>
        <authorList>
            <person name="Callol A."/>
            <person name="Pajuelo D."/>
            <person name="Ebbesson L."/>
            <person name="Teles M."/>
            <person name="MacKenzie S."/>
            <person name="Amaro C."/>
        </authorList>
    </citation>
    <scope>NUCLEOTIDE SEQUENCE</scope>
</reference>
<evidence type="ECO:0000313" key="2">
    <source>
        <dbReference type="EMBL" id="JAI03020.1"/>
    </source>
</evidence>
<protein>
    <submittedName>
        <fullName evidence="2">Uncharacterized protein</fullName>
    </submittedName>
</protein>
<dbReference type="EMBL" id="GBXM01005558">
    <property type="protein sequence ID" value="JAI03020.1"/>
    <property type="molecule type" value="Transcribed_RNA"/>
</dbReference>
<evidence type="ECO:0000256" key="1">
    <source>
        <dbReference type="SAM" id="MobiDB-lite"/>
    </source>
</evidence>
<feature type="region of interest" description="Disordered" evidence="1">
    <location>
        <begin position="80"/>
        <end position="100"/>
    </location>
</feature>
<name>A0A0E9XK33_ANGAN</name>
<dbReference type="AlphaFoldDB" id="A0A0E9XK33"/>
<proteinExistence type="predicted"/>
<accession>A0A0E9XK33</accession>